<comment type="caution">
    <text evidence="1">The sequence shown here is derived from an EMBL/GenBank/DDBJ whole genome shotgun (WGS) entry which is preliminary data.</text>
</comment>
<dbReference type="Proteomes" id="UP001165587">
    <property type="component" value="Unassembled WGS sequence"/>
</dbReference>
<name>A0AA41XFD1_9MICO</name>
<reference evidence="1" key="1">
    <citation type="submission" date="2022-08" db="EMBL/GenBank/DDBJ databases">
        <authorList>
            <person name="Deng Y."/>
            <person name="Han X.-F."/>
            <person name="Zhang Y.-Q."/>
        </authorList>
    </citation>
    <scope>NUCLEOTIDE SEQUENCE</scope>
    <source>
        <strain evidence="1">CPCC 203407</strain>
    </source>
</reference>
<evidence type="ECO:0000313" key="1">
    <source>
        <dbReference type="EMBL" id="MCS5725443.1"/>
    </source>
</evidence>
<dbReference type="EMBL" id="JANLCK010000003">
    <property type="protein sequence ID" value="MCS5725443.1"/>
    <property type="molecule type" value="Genomic_DNA"/>
</dbReference>
<dbReference type="AlphaFoldDB" id="A0AA41XFD1"/>
<organism evidence="1 2">
    <name type="scientific">Herbiconiux oxytropis</name>
    <dbReference type="NCBI Taxonomy" id="2970915"/>
    <lineage>
        <taxon>Bacteria</taxon>
        <taxon>Bacillati</taxon>
        <taxon>Actinomycetota</taxon>
        <taxon>Actinomycetes</taxon>
        <taxon>Micrococcales</taxon>
        <taxon>Microbacteriaceae</taxon>
        <taxon>Herbiconiux</taxon>
    </lineage>
</organism>
<accession>A0AA41XFD1</accession>
<evidence type="ECO:0000313" key="2">
    <source>
        <dbReference type="Proteomes" id="UP001165587"/>
    </source>
</evidence>
<dbReference type="RefSeq" id="WP_259525947.1">
    <property type="nucleotide sequence ID" value="NZ_JANLCK010000003.1"/>
</dbReference>
<gene>
    <name evidence="1" type="ORF">N1028_05990</name>
</gene>
<proteinExistence type="predicted"/>
<sequence>MDLGTLGGYRLPAAIRTAYGVTTAQELADSIGVTKQPTPALAADADAAYQALRRGDSQPARRLLIDDLGVTESAADEALAKLPPL</sequence>
<keyword evidence="2" id="KW-1185">Reference proteome</keyword>
<protein>
    <submittedName>
        <fullName evidence="1">Uncharacterized protein</fullName>
    </submittedName>
</protein>